<evidence type="ECO:0000313" key="2">
    <source>
        <dbReference type="EMBL" id="QCD77592.1"/>
    </source>
</evidence>
<reference evidence="2 3" key="1">
    <citation type="submission" date="2019-04" db="EMBL/GenBank/DDBJ databases">
        <title>An improved genome assembly and genetic linkage map for asparagus bean, Vigna unguiculata ssp. sesquipedialis.</title>
        <authorList>
            <person name="Xia Q."/>
            <person name="Zhang R."/>
            <person name="Dong Y."/>
        </authorList>
    </citation>
    <scope>NUCLEOTIDE SEQUENCE [LARGE SCALE GENOMIC DNA]</scope>
    <source>
        <tissue evidence="2">Leaf</tissue>
    </source>
</reference>
<feature type="region of interest" description="Disordered" evidence="1">
    <location>
        <begin position="65"/>
        <end position="87"/>
    </location>
</feature>
<accession>A0A4D6KJP7</accession>
<protein>
    <submittedName>
        <fullName evidence="2">Uncharacterized protein</fullName>
    </submittedName>
</protein>
<dbReference type="Proteomes" id="UP000501690">
    <property type="component" value="Linkage Group LG1"/>
</dbReference>
<sequence>MQDAQVPKTFKETETAEKTKIEETIPGKPGIEVPVPEATTTDGAVIVETTKEVVILKTEEKAREVMIEDPSTGKESAGEDEKANGKK</sequence>
<gene>
    <name evidence="2" type="ORF">DEO72_LG1g1218</name>
</gene>
<proteinExistence type="predicted"/>
<evidence type="ECO:0000313" key="3">
    <source>
        <dbReference type="Proteomes" id="UP000501690"/>
    </source>
</evidence>
<feature type="compositionally biased region" description="Basic and acidic residues" evidence="1">
    <location>
        <begin position="76"/>
        <end position="87"/>
    </location>
</feature>
<organism evidence="2 3">
    <name type="scientific">Vigna unguiculata</name>
    <name type="common">Cowpea</name>
    <dbReference type="NCBI Taxonomy" id="3917"/>
    <lineage>
        <taxon>Eukaryota</taxon>
        <taxon>Viridiplantae</taxon>
        <taxon>Streptophyta</taxon>
        <taxon>Embryophyta</taxon>
        <taxon>Tracheophyta</taxon>
        <taxon>Spermatophyta</taxon>
        <taxon>Magnoliopsida</taxon>
        <taxon>eudicotyledons</taxon>
        <taxon>Gunneridae</taxon>
        <taxon>Pentapetalae</taxon>
        <taxon>rosids</taxon>
        <taxon>fabids</taxon>
        <taxon>Fabales</taxon>
        <taxon>Fabaceae</taxon>
        <taxon>Papilionoideae</taxon>
        <taxon>50 kb inversion clade</taxon>
        <taxon>NPAAA clade</taxon>
        <taxon>indigoferoid/millettioid clade</taxon>
        <taxon>Phaseoleae</taxon>
        <taxon>Vigna</taxon>
    </lineage>
</organism>
<keyword evidence="3" id="KW-1185">Reference proteome</keyword>
<dbReference type="EMBL" id="CP039345">
    <property type="protein sequence ID" value="QCD77592.1"/>
    <property type="molecule type" value="Genomic_DNA"/>
</dbReference>
<evidence type="ECO:0000256" key="1">
    <source>
        <dbReference type="SAM" id="MobiDB-lite"/>
    </source>
</evidence>
<name>A0A4D6KJP7_VIGUN</name>
<dbReference type="AlphaFoldDB" id="A0A4D6KJP7"/>